<sequence>MEKASHPHYNLPIPEFRIKKKGAKKVVKRSNIKKESYHPNFGPFLQSSTIKKSAHKYENKMRGGVSQTPAIGLNKKKANLVEKDMEHLSHTLTKNSSYLRRDSKEIMNCKKLDFGLKNETQGEETLKSGENAFKYKPPEYKFKKQGILDRPAHKMFKKFVTEKMSGSRTREISSLNEKIKMLEKKLRHKDCQIRELEKETTKIIKSKDKAIRKFKEYKDAKNNEEEQKEAEEDEMREALFEALENYQEGEGEGEGEIEIDLGIDEDDMEDGGDNAEKYKHMLLAMTNQMLSEKLEEQQLDEAIKLSLAAQEKA</sequence>
<evidence type="ECO:0000313" key="3">
    <source>
        <dbReference type="Proteomes" id="UP001295684"/>
    </source>
</evidence>
<feature type="coiled-coil region" evidence="1">
    <location>
        <begin position="172"/>
        <end position="241"/>
    </location>
</feature>
<dbReference type="EMBL" id="CAMPGE010005443">
    <property type="protein sequence ID" value="CAI2364297.1"/>
    <property type="molecule type" value="Genomic_DNA"/>
</dbReference>
<organism evidence="2 3">
    <name type="scientific">Euplotes crassus</name>
    <dbReference type="NCBI Taxonomy" id="5936"/>
    <lineage>
        <taxon>Eukaryota</taxon>
        <taxon>Sar</taxon>
        <taxon>Alveolata</taxon>
        <taxon>Ciliophora</taxon>
        <taxon>Intramacronucleata</taxon>
        <taxon>Spirotrichea</taxon>
        <taxon>Hypotrichia</taxon>
        <taxon>Euplotida</taxon>
        <taxon>Euplotidae</taxon>
        <taxon>Moneuplotes</taxon>
    </lineage>
</organism>
<keyword evidence="1" id="KW-0175">Coiled coil</keyword>
<dbReference type="AlphaFoldDB" id="A0AAD1UBN1"/>
<dbReference type="Proteomes" id="UP001295684">
    <property type="component" value="Unassembled WGS sequence"/>
</dbReference>
<protein>
    <submittedName>
        <fullName evidence="2">Uncharacterized protein</fullName>
    </submittedName>
</protein>
<name>A0AAD1UBN1_EUPCR</name>
<proteinExistence type="predicted"/>
<keyword evidence="3" id="KW-1185">Reference proteome</keyword>
<evidence type="ECO:0000313" key="2">
    <source>
        <dbReference type="EMBL" id="CAI2364297.1"/>
    </source>
</evidence>
<accession>A0AAD1UBN1</accession>
<reference evidence="2" key="1">
    <citation type="submission" date="2023-07" db="EMBL/GenBank/DDBJ databases">
        <authorList>
            <consortium name="AG Swart"/>
            <person name="Singh M."/>
            <person name="Singh A."/>
            <person name="Seah K."/>
            <person name="Emmerich C."/>
        </authorList>
    </citation>
    <scope>NUCLEOTIDE SEQUENCE</scope>
    <source>
        <strain evidence="2">DP1</strain>
    </source>
</reference>
<gene>
    <name evidence="2" type="ORF">ECRASSUSDP1_LOCUS5640</name>
</gene>
<evidence type="ECO:0000256" key="1">
    <source>
        <dbReference type="SAM" id="Coils"/>
    </source>
</evidence>
<comment type="caution">
    <text evidence="2">The sequence shown here is derived from an EMBL/GenBank/DDBJ whole genome shotgun (WGS) entry which is preliminary data.</text>
</comment>